<dbReference type="Proteomes" id="UP000299102">
    <property type="component" value="Unassembled WGS sequence"/>
</dbReference>
<feature type="region of interest" description="Disordered" evidence="1">
    <location>
        <begin position="124"/>
        <end position="143"/>
    </location>
</feature>
<evidence type="ECO:0000313" key="3">
    <source>
        <dbReference type="Proteomes" id="UP000299102"/>
    </source>
</evidence>
<organism evidence="2 3">
    <name type="scientific">Eumeta variegata</name>
    <name type="common">Bagworm moth</name>
    <name type="synonym">Eumeta japonica</name>
    <dbReference type="NCBI Taxonomy" id="151549"/>
    <lineage>
        <taxon>Eukaryota</taxon>
        <taxon>Metazoa</taxon>
        <taxon>Ecdysozoa</taxon>
        <taxon>Arthropoda</taxon>
        <taxon>Hexapoda</taxon>
        <taxon>Insecta</taxon>
        <taxon>Pterygota</taxon>
        <taxon>Neoptera</taxon>
        <taxon>Endopterygota</taxon>
        <taxon>Lepidoptera</taxon>
        <taxon>Glossata</taxon>
        <taxon>Ditrysia</taxon>
        <taxon>Tineoidea</taxon>
        <taxon>Psychidae</taxon>
        <taxon>Oiketicinae</taxon>
        <taxon>Eumeta</taxon>
    </lineage>
</organism>
<sequence length="182" mass="20124">MRRSEDNEARDQPGEALRPGAGTIGSVPFPGLRRLLQQRSKSDGSRGRIDIAVSQRRGDDRTLGVVGSVPYGVKENAYPKNFPHPLPLNLTFEQGRRMSAELPQTIKTAQCQGYVEARRARFRVDTTADTRPSRSRSRPGPSPETFVSATCFTFTVKMPRNRFHCAARAAALPWAGRLAVCV</sequence>
<feature type="compositionally biased region" description="Basic and acidic residues" evidence="1">
    <location>
        <begin position="1"/>
        <end position="13"/>
    </location>
</feature>
<dbReference type="AlphaFoldDB" id="A0A4C1TCL5"/>
<dbReference type="EMBL" id="BGZK01000046">
    <property type="protein sequence ID" value="GBP11320.1"/>
    <property type="molecule type" value="Genomic_DNA"/>
</dbReference>
<name>A0A4C1TCL5_EUMVA</name>
<proteinExistence type="predicted"/>
<comment type="caution">
    <text evidence="2">The sequence shown here is derived from an EMBL/GenBank/DDBJ whole genome shotgun (WGS) entry which is preliminary data.</text>
</comment>
<evidence type="ECO:0000313" key="2">
    <source>
        <dbReference type="EMBL" id="GBP11320.1"/>
    </source>
</evidence>
<protein>
    <submittedName>
        <fullName evidence="2">Uncharacterized protein</fullName>
    </submittedName>
</protein>
<keyword evidence="3" id="KW-1185">Reference proteome</keyword>
<reference evidence="2 3" key="1">
    <citation type="journal article" date="2019" name="Commun. Biol.">
        <title>The bagworm genome reveals a unique fibroin gene that provides high tensile strength.</title>
        <authorList>
            <person name="Kono N."/>
            <person name="Nakamura H."/>
            <person name="Ohtoshi R."/>
            <person name="Tomita M."/>
            <person name="Numata K."/>
            <person name="Arakawa K."/>
        </authorList>
    </citation>
    <scope>NUCLEOTIDE SEQUENCE [LARGE SCALE GENOMIC DNA]</scope>
</reference>
<gene>
    <name evidence="2" type="ORF">EVAR_92851_1</name>
</gene>
<evidence type="ECO:0000256" key="1">
    <source>
        <dbReference type="SAM" id="MobiDB-lite"/>
    </source>
</evidence>
<accession>A0A4C1TCL5</accession>
<feature type="region of interest" description="Disordered" evidence="1">
    <location>
        <begin position="1"/>
        <end position="30"/>
    </location>
</feature>